<evidence type="ECO:0000256" key="9">
    <source>
        <dbReference type="ARBA" id="ARBA00023136"/>
    </source>
</evidence>
<keyword evidence="6" id="KW-0812">Transmembrane</keyword>
<dbReference type="InterPro" id="IPR051045">
    <property type="entry name" value="TonB-dependent_transducer"/>
</dbReference>
<gene>
    <name evidence="12" type="ORF">H8B15_08335</name>
</gene>
<feature type="domain" description="TonB C-terminal" evidence="11">
    <location>
        <begin position="183"/>
        <end position="257"/>
    </location>
</feature>
<comment type="caution">
    <text evidence="12">The sequence shown here is derived from an EMBL/GenBank/DDBJ whole genome shotgun (WGS) entry which is preliminary data.</text>
</comment>
<dbReference type="PANTHER" id="PTHR33446:SF2">
    <property type="entry name" value="PROTEIN TONB"/>
    <property type="match status" value="1"/>
</dbReference>
<evidence type="ECO:0000256" key="4">
    <source>
        <dbReference type="ARBA" id="ARBA00022475"/>
    </source>
</evidence>
<dbReference type="InterPro" id="IPR037682">
    <property type="entry name" value="TonB_C"/>
</dbReference>
<keyword evidence="3" id="KW-0813">Transport</keyword>
<dbReference type="Proteomes" id="UP000622017">
    <property type="component" value="Unassembled WGS sequence"/>
</dbReference>
<dbReference type="Gene3D" id="3.30.1150.10">
    <property type="match status" value="1"/>
</dbReference>
<keyword evidence="9" id="KW-0472">Membrane</keyword>
<proteinExistence type="inferred from homology"/>
<dbReference type="NCBIfam" id="TIGR01352">
    <property type="entry name" value="tonB_Cterm"/>
    <property type="match status" value="1"/>
</dbReference>
<name>A0ABR7MIM5_9BACT</name>
<dbReference type="RefSeq" id="WP_187319222.1">
    <property type="nucleotide sequence ID" value="NZ_JACSCY010000005.1"/>
</dbReference>
<dbReference type="InterPro" id="IPR006260">
    <property type="entry name" value="TonB/TolA_C"/>
</dbReference>
<protein>
    <submittedName>
        <fullName evidence="12">Energy transducer TonB</fullName>
    </submittedName>
</protein>
<keyword evidence="5" id="KW-0997">Cell inner membrane</keyword>
<evidence type="ECO:0000256" key="5">
    <source>
        <dbReference type="ARBA" id="ARBA00022519"/>
    </source>
</evidence>
<dbReference type="SUPFAM" id="SSF74653">
    <property type="entry name" value="TolA/TonB C-terminal domain"/>
    <property type="match status" value="1"/>
</dbReference>
<dbReference type="Pfam" id="PF03544">
    <property type="entry name" value="TonB_C"/>
    <property type="match status" value="1"/>
</dbReference>
<sequence>MLFLPILNVHLHACPADWHQMAPTSQGRHCAHCNREVIDFTNSTAADLEAARAAAPGGRLCGRFRQDQLAAVPQPQLRPKLRRFLVALVLVCGLGLSGREAWAQVQAGASKAVSLSKTTKQSTLSDDLKPLPEPPKPLELPVNATQEKTAEDQIVIGKPYSYVGESPEFPGGVTAALEFIRQNVHYPAKATKPGIVFITFSVTRTGQIEDVRVIKGVEPALDAEALRVVRSMPCWIPARRDNQPIRAGATVPVKFELPASSLPISK</sequence>
<organism evidence="12 13">
    <name type="scientific">Hymenobacter citatus</name>
    <dbReference type="NCBI Taxonomy" id="2763506"/>
    <lineage>
        <taxon>Bacteria</taxon>
        <taxon>Pseudomonadati</taxon>
        <taxon>Bacteroidota</taxon>
        <taxon>Cytophagia</taxon>
        <taxon>Cytophagales</taxon>
        <taxon>Hymenobacteraceae</taxon>
        <taxon>Hymenobacter</taxon>
    </lineage>
</organism>
<feature type="compositionally biased region" description="Low complexity" evidence="10">
    <location>
        <begin position="116"/>
        <end position="125"/>
    </location>
</feature>
<evidence type="ECO:0000256" key="7">
    <source>
        <dbReference type="ARBA" id="ARBA00022927"/>
    </source>
</evidence>
<evidence type="ECO:0000256" key="10">
    <source>
        <dbReference type="SAM" id="MobiDB-lite"/>
    </source>
</evidence>
<evidence type="ECO:0000256" key="1">
    <source>
        <dbReference type="ARBA" id="ARBA00004383"/>
    </source>
</evidence>
<keyword evidence="13" id="KW-1185">Reference proteome</keyword>
<keyword evidence="7" id="KW-0653">Protein transport</keyword>
<comment type="similarity">
    <text evidence="2">Belongs to the TonB family.</text>
</comment>
<accession>A0ABR7MIM5</accession>
<keyword evidence="8" id="KW-1133">Transmembrane helix</keyword>
<evidence type="ECO:0000256" key="8">
    <source>
        <dbReference type="ARBA" id="ARBA00022989"/>
    </source>
</evidence>
<comment type="subcellular location">
    <subcellularLocation>
        <location evidence="1">Cell inner membrane</location>
        <topology evidence="1">Single-pass membrane protein</topology>
        <orientation evidence="1">Periplasmic side</orientation>
    </subcellularLocation>
</comment>
<dbReference type="PANTHER" id="PTHR33446">
    <property type="entry name" value="PROTEIN TONB-RELATED"/>
    <property type="match status" value="1"/>
</dbReference>
<evidence type="ECO:0000313" key="13">
    <source>
        <dbReference type="Proteomes" id="UP000622017"/>
    </source>
</evidence>
<evidence type="ECO:0000256" key="6">
    <source>
        <dbReference type="ARBA" id="ARBA00022692"/>
    </source>
</evidence>
<dbReference type="EMBL" id="JACSCY010000005">
    <property type="protein sequence ID" value="MBC6610928.1"/>
    <property type="molecule type" value="Genomic_DNA"/>
</dbReference>
<evidence type="ECO:0000256" key="3">
    <source>
        <dbReference type="ARBA" id="ARBA00022448"/>
    </source>
</evidence>
<evidence type="ECO:0000313" key="12">
    <source>
        <dbReference type="EMBL" id="MBC6610928.1"/>
    </source>
</evidence>
<reference evidence="12 13" key="1">
    <citation type="submission" date="2020-08" db="EMBL/GenBank/DDBJ databases">
        <title>Hymenobacter sp.</title>
        <authorList>
            <person name="Kim M.K."/>
        </authorList>
    </citation>
    <scope>NUCLEOTIDE SEQUENCE [LARGE SCALE GENOMIC DNA]</scope>
    <source>
        <strain evidence="12 13">BT507</strain>
    </source>
</reference>
<feature type="region of interest" description="Disordered" evidence="10">
    <location>
        <begin position="116"/>
        <end position="139"/>
    </location>
</feature>
<keyword evidence="4" id="KW-1003">Cell membrane</keyword>
<evidence type="ECO:0000256" key="2">
    <source>
        <dbReference type="ARBA" id="ARBA00006555"/>
    </source>
</evidence>
<evidence type="ECO:0000259" key="11">
    <source>
        <dbReference type="Pfam" id="PF03544"/>
    </source>
</evidence>